<keyword evidence="3" id="KW-1185">Reference proteome</keyword>
<dbReference type="AlphaFoldDB" id="A0A5B0NWW8"/>
<proteinExistence type="predicted"/>
<sequence>MDIDDILKWMDDDDDVLASLQATLGLILNTKQEKKRGGSTPGRRDIQRNRIKGHNQLFKDYFDKDCTSYLELVVVLGLKKEDLGRPSTQKETAGLIAPGNLLRAMSQVRWSGKWTPDLPKFAPRRPIMVPLEML</sequence>
<comment type="caution">
    <text evidence="2">The sequence shown here is derived from an EMBL/GenBank/DDBJ whole genome shotgun (WGS) entry which is preliminary data.</text>
</comment>
<reference evidence="3 4" key="1">
    <citation type="submission" date="2019-05" db="EMBL/GenBank/DDBJ databases">
        <title>Emergence of the Ug99 lineage of the wheat stem rust pathogen through somatic hybridization.</title>
        <authorList>
            <person name="Li F."/>
            <person name="Upadhyaya N.M."/>
            <person name="Sperschneider J."/>
            <person name="Matny O."/>
            <person name="Nguyen-Phuc H."/>
            <person name="Mago R."/>
            <person name="Raley C."/>
            <person name="Miller M.E."/>
            <person name="Silverstein K.A.T."/>
            <person name="Henningsen E."/>
            <person name="Hirsch C.D."/>
            <person name="Visser B."/>
            <person name="Pretorius Z.A."/>
            <person name="Steffenson B.J."/>
            <person name="Schwessinger B."/>
            <person name="Dodds P.N."/>
            <person name="Figueroa M."/>
        </authorList>
    </citation>
    <scope>NUCLEOTIDE SEQUENCE [LARGE SCALE GENOMIC DNA]</scope>
    <source>
        <strain evidence="1">21-0</strain>
        <strain evidence="2 4">Ug99</strain>
    </source>
</reference>
<evidence type="ECO:0000313" key="1">
    <source>
        <dbReference type="EMBL" id="KAA1084291.1"/>
    </source>
</evidence>
<evidence type="ECO:0000313" key="2">
    <source>
        <dbReference type="EMBL" id="KAA1092319.1"/>
    </source>
</evidence>
<dbReference type="EMBL" id="VDEP01000376">
    <property type="protein sequence ID" value="KAA1092319.1"/>
    <property type="molecule type" value="Genomic_DNA"/>
</dbReference>
<organism evidence="2 4">
    <name type="scientific">Puccinia graminis f. sp. tritici</name>
    <dbReference type="NCBI Taxonomy" id="56615"/>
    <lineage>
        <taxon>Eukaryota</taxon>
        <taxon>Fungi</taxon>
        <taxon>Dikarya</taxon>
        <taxon>Basidiomycota</taxon>
        <taxon>Pucciniomycotina</taxon>
        <taxon>Pucciniomycetes</taxon>
        <taxon>Pucciniales</taxon>
        <taxon>Pucciniaceae</taxon>
        <taxon>Puccinia</taxon>
    </lineage>
</organism>
<evidence type="ECO:0000313" key="3">
    <source>
        <dbReference type="Proteomes" id="UP000324748"/>
    </source>
</evidence>
<dbReference type="Proteomes" id="UP000324748">
    <property type="component" value="Unassembled WGS sequence"/>
</dbReference>
<protein>
    <submittedName>
        <fullName evidence="2">Uncharacterized protein</fullName>
    </submittedName>
</protein>
<accession>A0A5B0NWW8</accession>
<dbReference type="Proteomes" id="UP000325313">
    <property type="component" value="Unassembled WGS sequence"/>
</dbReference>
<evidence type="ECO:0000313" key="4">
    <source>
        <dbReference type="Proteomes" id="UP000325313"/>
    </source>
</evidence>
<name>A0A5B0NWW8_PUCGR</name>
<gene>
    <name evidence="1" type="ORF">PGT21_023466</name>
    <name evidence="2" type="ORF">PGTUg99_019218</name>
</gene>
<dbReference type="EMBL" id="VSWC01000118">
    <property type="protein sequence ID" value="KAA1084291.1"/>
    <property type="molecule type" value="Genomic_DNA"/>
</dbReference>